<accession>A0AB38A5S5</accession>
<keyword evidence="2" id="KW-1133">Transmembrane helix</keyword>
<reference evidence="3 4" key="1">
    <citation type="submission" date="2016-10" db="EMBL/GenBank/DDBJ databases">
        <authorList>
            <person name="Varghese N."/>
            <person name="Submissions S."/>
        </authorList>
    </citation>
    <scope>NUCLEOTIDE SEQUENCE [LARGE SCALE GENOMIC DNA]</scope>
    <source>
        <strain evidence="3 4">DSM 20586</strain>
    </source>
</reference>
<sequence>MTEPEKTDSTEKDPIEQDSAKNDSMKKDPVKKDSTKKDSAKKNSSKKSSSFAKKSVSLPVYIFVVVLALVLGGVIGHFALGSAGSATGKTTLSEKDLDFVVGTMTYKGKTEKITARQAIEATSSLNAAKNDKGEYNAPSADSVLAVARNKILADAVEKEGIQVSDDDIKAFAESTLKTSDFKALASKYSMTEDQVKELVKKSASVKKLRDKIVEADKLTAPTAPTAPSDGNNDTATAEYGEYIIDLLGDEWDADKGDWAKTDGAYYAVLKDEKFSADSATYTQAQAAYRVAYQKYSAEFSNVNAKWTKYVNERLSQASIQINSLTS</sequence>
<evidence type="ECO:0000313" key="3">
    <source>
        <dbReference type="EMBL" id="SEB55450.1"/>
    </source>
</evidence>
<gene>
    <name evidence="3" type="ORF">SAMN04489746_0588</name>
</gene>
<dbReference type="EMBL" id="FNSH01000001">
    <property type="protein sequence ID" value="SEB55450.1"/>
    <property type="molecule type" value="Genomic_DNA"/>
</dbReference>
<protein>
    <recommendedName>
        <fullName evidence="5">SurA N-terminal domain-containing protein</fullName>
    </recommendedName>
</protein>
<name>A0AB38A5S5_9ACTN</name>
<evidence type="ECO:0008006" key="5">
    <source>
        <dbReference type="Google" id="ProtNLM"/>
    </source>
</evidence>
<feature type="transmembrane region" description="Helical" evidence="2">
    <location>
        <begin position="56"/>
        <end position="80"/>
    </location>
</feature>
<dbReference type="InterPro" id="IPR027304">
    <property type="entry name" value="Trigger_fact/SurA_dom_sf"/>
</dbReference>
<dbReference type="AlphaFoldDB" id="A0AB38A5S5"/>
<comment type="caution">
    <text evidence="3">The sequence shown here is derived from an EMBL/GenBank/DDBJ whole genome shotgun (WGS) entry which is preliminary data.</text>
</comment>
<evidence type="ECO:0000256" key="2">
    <source>
        <dbReference type="SAM" id="Phobius"/>
    </source>
</evidence>
<dbReference type="SUPFAM" id="SSF109998">
    <property type="entry name" value="Triger factor/SurA peptide-binding domain-like"/>
    <property type="match status" value="1"/>
</dbReference>
<dbReference type="RefSeq" id="WP_057002066.1">
    <property type="nucleotide sequence ID" value="NZ_FNSH01000001.1"/>
</dbReference>
<feature type="compositionally biased region" description="Basic and acidic residues" evidence="1">
    <location>
        <begin position="1"/>
        <end position="41"/>
    </location>
</feature>
<dbReference type="Proteomes" id="UP000183687">
    <property type="component" value="Unassembled WGS sequence"/>
</dbReference>
<organism evidence="3 4">
    <name type="scientific">Atopobium minutum</name>
    <dbReference type="NCBI Taxonomy" id="1381"/>
    <lineage>
        <taxon>Bacteria</taxon>
        <taxon>Bacillati</taxon>
        <taxon>Actinomycetota</taxon>
        <taxon>Coriobacteriia</taxon>
        <taxon>Coriobacteriales</taxon>
        <taxon>Atopobiaceae</taxon>
        <taxon>Atopobium</taxon>
    </lineage>
</organism>
<evidence type="ECO:0000313" key="4">
    <source>
        <dbReference type="Proteomes" id="UP000183687"/>
    </source>
</evidence>
<evidence type="ECO:0000256" key="1">
    <source>
        <dbReference type="SAM" id="MobiDB-lite"/>
    </source>
</evidence>
<keyword evidence="2" id="KW-0472">Membrane</keyword>
<proteinExistence type="predicted"/>
<feature type="region of interest" description="Disordered" evidence="1">
    <location>
        <begin position="1"/>
        <end position="48"/>
    </location>
</feature>
<keyword evidence="2" id="KW-0812">Transmembrane</keyword>